<name>A0ABT0K5K2_9ACTN</name>
<dbReference type="EMBL" id="JALKFT010000064">
    <property type="protein sequence ID" value="MCK9879065.1"/>
    <property type="molecule type" value="Genomic_DNA"/>
</dbReference>
<keyword evidence="2" id="KW-1185">Reference proteome</keyword>
<sequence length="708" mass="75162">MGTRVEAGWALYGKTAGSADDYRVLRASDAYFSRSDYDAILRRFVPGTPPAPSRAAEPGALPWATISYAPLRPGSAPTAGSATVQGLAVCDWTRLRDAAGRPVSVTAYLCAPFASLAAVPMSYQSLYRTLRTDPAVSAVLGGQAAVSGAGGPLPLDLFPGFDPTMIAAPLDADDETFRLAAGIAALLLRQPVALVGAPVSDPATRITERLRFLDAVAALLPYGQRARLVASTWADAGSTHRIRLAYTDRARPGDAEIMLPGPRRAGRLPPLPRGAAEYYALLLDLHGRHGLSAARIVGHLAAAPYRPDHPVDDPDHALLTLADLPGPGFFATCLPTAAPTASSPLVEPPTSAGTVDLGGPPAADVPALTIAPVARPGAARELVSATTAMVRLQRVRRRLLAGTSTVEVDQMVLGQVAAHPVGPAIALELVRRAIEDDLRDEAAGRAPQAAGVPAAAAHTAGWLGWLAEAPRLVEAVRPFADMVAGPRGPVKVDFPALTRVGRALWGDSRYPLAAVRLARLTGHGQQVRQPLRAWLTRVAVLGTLSPVERAGWAEEIGRATAGSGDEEAHLDFACLLLGARPLHPLATRMTSRYRFTYRAALFEDFDLMVEHHESRPEAIEAAGRVMDGLAASLDDTGWPTMPGVQDEILDLLEMMVVRVHRLPNGLRDTMGRYLSPRTGQSRHPRGVHHTWSDLIRSYVSGPNTRSAS</sequence>
<evidence type="ECO:0000313" key="1">
    <source>
        <dbReference type="EMBL" id="MCK9879065.1"/>
    </source>
</evidence>
<proteinExistence type="predicted"/>
<dbReference type="Proteomes" id="UP001201873">
    <property type="component" value="Unassembled WGS sequence"/>
</dbReference>
<accession>A0ABT0K5K2</accession>
<dbReference type="RefSeq" id="WP_248827114.1">
    <property type="nucleotide sequence ID" value="NZ_JALKFT010000064.1"/>
</dbReference>
<protein>
    <submittedName>
        <fullName evidence="1">Uncharacterized protein</fullName>
    </submittedName>
</protein>
<reference evidence="1 2" key="1">
    <citation type="submission" date="2022-04" db="EMBL/GenBank/DDBJ databases">
        <title>Genome diversity in the genus Frankia.</title>
        <authorList>
            <person name="Carlos-Shanley C."/>
            <person name="Hahn D."/>
        </authorList>
    </citation>
    <scope>NUCLEOTIDE SEQUENCE [LARGE SCALE GENOMIC DNA]</scope>
    <source>
        <strain evidence="1 2">Ag45/Mut15</strain>
    </source>
</reference>
<gene>
    <name evidence="1" type="ORF">MXD59_25455</name>
</gene>
<comment type="caution">
    <text evidence="1">The sequence shown here is derived from an EMBL/GenBank/DDBJ whole genome shotgun (WGS) entry which is preliminary data.</text>
</comment>
<organism evidence="1 2">
    <name type="scientific">Frankia umida</name>
    <dbReference type="NCBI Taxonomy" id="573489"/>
    <lineage>
        <taxon>Bacteria</taxon>
        <taxon>Bacillati</taxon>
        <taxon>Actinomycetota</taxon>
        <taxon>Actinomycetes</taxon>
        <taxon>Frankiales</taxon>
        <taxon>Frankiaceae</taxon>
        <taxon>Frankia</taxon>
    </lineage>
</organism>
<evidence type="ECO:0000313" key="2">
    <source>
        <dbReference type="Proteomes" id="UP001201873"/>
    </source>
</evidence>